<dbReference type="PANTHER" id="PTHR30558:SF3">
    <property type="entry name" value="BIOPOLYMER TRANSPORT PROTEIN EXBD-RELATED"/>
    <property type="match status" value="1"/>
</dbReference>
<protein>
    <submittedName>
        <fullName evidence="9">Biopolymer transport protein ExbD</fullName>
    </submittedName>
</protein>
<keyword evidence="6 8" id="KW-0472">Membrane</keyword>
<evidence type="ECO:0000256" key="4">
    <source>
        <dbReference type="ARBA" id="ARBA00022692"/>
    </source>
</evidence>
<sequence length="136" mass="15122">MRTEIFEEESIEPQMAPLIDCVFLLLIFFLVATTLKKLERQLPVSLPPAVQAQEVAMDPQTLVIGVDLEGRMYLSGNMATPGVLMRQLDEVATHQPDRPVRIDADCGTPFEHVVQALEALNVRSISNVSVHVADRK</sequence>
<organism evidence="9 10">
    <name type="scientific">Neorhodopirellula lusitana</name>
    <dbReference type="NCBI Taxonomy" id="445327"/>
    <lineage>
        <taxon>Bacteria</taxon>
        <taxon>Pseudomonadati</taxon>
        <taxon>Planctomycetota</taxon>
        <taxon>Planctomycetia</taxon>
        <taxon>Pirellulales</taxon>
        <taxon>Pirellulaceae</taxon>
        <taxon>Neorhodopirellula</taxon>
    </lineage>
</organism>
<dbReference type="InterPro" id="IPR003400">
    <property type="entry name" value="ExbD"/>
</dbReference>
<evidence type="ECO:0000256" key="1">
    <source>
        <dbReference type="ARBA" id="ARBA00004162"/>
    </source>
</evidence>
<dbReference type="EMBL" id="FXUG01000002">
    <property type="protein sequence ID" value="SMP48813.1"/>
    <property type="molecule type" value="Genomic_DNA"/>
</dbReference>
<dbReference type="Proteomes" id="UP001158067">
    <property type="component" value="Unassembled WGS sequence"/>
</dbReference>
<comment type="subcellular location">
    <subcellularLocation>
        <location evidence="1">Cell membrane</location>
        <topology evidence="1">Single-pass membrane protein</topology>
    </subcellularLocation>
    <subcellularLocation>
        <location evidence="7">Cell membrane</location>
        <topology evidence="7">Single-pass type II membrane protein</topology>
    </subcellularLocation>
</comment>
<evidence type="ECO:0000256" key="7">
    <source>
        <dbReference type="RuleBase" id="RU003879"/>
    </source>
</evidence>
<accession>A0ABY1PUK3</accession>
<gene>
    <name evidence="9" type="ORF">SAMN06265222_102456</name>
</gene>
<evidence type="ECO:0000256" key="8">
    <source>
        <dbReference type="SAM" id="Phobius"/>
    </source>
</evidence>
<dbReference type="RefSeq" id="WP_283431765.1">
    <property type="nucleotide sequence ID" value="NZ_FXUG01000002.1"/>
</dbReference>
<keyword evidence="5 8" id="KW-1133">Transmembrane helix</keyword>
<comment type="caution">
    <text evidence="9">The sequence shown here is derived from an EMBL/GenBank/DDBJ whole genome shotgun (WGS) entry which is preliminary data.</text>
</comment>
<proteinExistence type="inferred from homology"/>
<keyword evidence="4 7" id="KW-0812">Transmembrane</keyword>
<evidence type="ECO:0000256" key="3">
    <source>
        <dbReference type="ARBA" id="ARBA00022475"/>
    </source>
</evidence>
<keyword evidence="7" id="KW-0653">Protein transport</keyword>
<feature type="transmembrane region" description="Helical" evidence="8">
    <location>
        <begin position="15"/>
        <end position="35"/>
    </location>
</feature>
<evidence type="ECO:0000256" key="5">
    <source>
        <dbReference type="ARBA" id="ARBA00022989"/>
    </source>
</evidence>
<dbReference type="Pfam" id="PF02472">
    <property type="entry name" value="ExbD"/>
    <property type="match status" value="1"/>
</dbReference>
<evidence type="ECO:0000313" key="9">
    <source>
        <dbReference type="EMBL" id="SMP48813.1"/>
    </source>
</evidence>
<keyword evidence="7" id="KW-0813">Transport</keyword>
<evidence type="ECO:0000256" key="2">
    <source>
        <dbReference type="ARBA" id="ARBA00005811"/>
    </source>
</evidence>
<name>A0ABY1PUK3_9BACT</name>
<comment type="similarity">
    <text evidence="2 7">Belongs to the ExbD/TolR family.</text>
</comment>
<evidence type="ECO:0000313" key="10">
    <source>
        <dbReference type="Proteomes" id="UP001158067"/>
    </source>
</evidence>
<reference evidence="9 10" key="1">
    <citation type="submission" date="2017-05" db="EMBL/GenBank/DDBJ databases">
        <authorList>
            <person name="Varghese N."/>
            <person name="Submissions S."/>
        </authorList>
    </citation>
    <scope>NUCLEOTIDE SEQUENCE [LARGE SCALE GENOMIC DNA]</scope>
    <source>
        <strain evidence="9 10">DSM 25457</strain>
    </source>
</reference>
<evidence type="ECO:0000256" key="6">
    <source>
        <dbReference type="ARBA" id="ARBA00023136"/>
    </source>
</evidence>
<keyword evidence="3" id="KW-1003">Cell membrane</keyword>
<keyword evidence="10" id="KW-1185">Reference proteome</keyword>
<dbReference type="PANTHER" id="PTHR30558">
    <property type="entry name" value="EXBD MEMBRANE COMPONENT OF PMF-DRIVEN MACROMOLECULE IMPORT SYSTEM"/>
    <property type="match status" value="1"/>
</dbReference>
<dbReference type="Gene3D" id="3.30.420.270">
    <property type="match status" value="1"/>
</dbReference>